<organism evidence="1 2">
    <name type="scientific">Elioraea tepida</name>
    <dbReference type="NCBI Taxonomy" id="2843330"/>
    <lineage>
        <taxon>Bacteria</taxon>
        <taxon>Pseudomonadati</taxon>
        <taxon>Pseudomonadota</taxon>
        <taxon>Alphaproteobacteria</taxon>
        <taxon>Acetobacterales</taxon>
        <taxon>Elioraeaceae</taxon>
        <taxon>Elioraea</taxon>
    </lineage>
</organism>
<dbReference type="Proteomes" id="UP000694001">
    <property type="component" value="Chromosome"/>
</dbReference>
<reference evidence="1" key="1">
    <citation type="submission" date="2021-06" db="EMBL/GenBank/DDBJ databases">
        <title>Elioraea tepida, sp. nov., a moderately thermophilic aerobic anoxygenic phototrophic bacterium isolated from an alkaline siliceous hot spring mat community in Yellowstone National Park, WY, USA.</title>
        <authorList>
            <person name="Saini M.K."/>
            <person name="Yoshida S."/>
            <person name="Sebastian A."/>
            <person name="Hirose S."/>
            <person name="Hara E."/>
            <person name="Tamaki H."/>
            <person name="Soulier N.T."/>
            <person name="Albert I."/>
            <person name="Hanada S."/>
            <person name="Bryant D.A."/>
            <person name="Tank M."/>
        </authorList>
    </citation>
    <scope>NUCLEOTIDE SEQUENCE</scope>
    <source>
        <strain evidence="1">MS-P2</strain>
    </source>
</reference>
<dbReference type="AlphaFoldDB" id="A0A975U1L0"/>
<dbReference type="RefSeq" id="WP_218285722.1">
    <property type="nucleotide sequence ID" value="NZ_CP076448.1"/>
</dbReference>
<accession>A0A975U1L0</accession>
<dbReference type="EMBL" id="CP076448">
    <property type="protein sequence ID" value="QXM24665.1"/>
    <property type="molecule type" value="Genomic_DNA"/>
</dbReference>
<protein>
    <submittedName>
        <fullName evidence="1">Uncharacterized protein</fullName>
    </submittedName>
</protein>
<evidence type="ECO:0000313" key="2">
    <source>
        <dbReference type="Proteomes" id="UP000694001"/>
    </source>
</evidence>
<proteinExistence type="predicted"/>
<sequence>MTEAEVRAAIRRDFPQAAERIVSEQTPVERTQVLTVTVPNLIPDTGTARVSYTLGHQTKRLIQVTILWGPPADPTVRQDALINAAEALRKHFAALAWRAGSVAGGVLLADGSTLIFRGLDEQGRMVQLQLLPAAPPANAAPTAPRPFGLRLAYVADPLNPDVFRLQRGQF</sequence>
<name>A0A975U1L0_9PROT</name>
<gene>
    <name evidence="1" type="ORF">KO353_15820</name>
</gene>
<evidence type="ECO:0000313" key="1">
    <source>
        <dbReference type="EMBL" id="QXM24665.1"/>
    </source>
</evidence>
<keyword evidence="2" id="KW-1185">Reference proteome</keyword>
<dbReference type="KEGG" id="elio:KO353_15820"/>